<name>A0A8H7BLF6_9FUNG</name>
<sequence length="209" mass="23442">MATQYPECQFIGIEIAGMTDGAPDTLPLPNVRFEMTNVLEGLPLADDSVDVVHLRALHLTFKIDDWAAALREAYRILKPGGIVQLMEPHNAPSGTVLIESFIETVRNIMRTEEKDFDVAPKMPAFLLNAGFQLVVSKKKKVHFASDGKLGEEFTAVTLRAFQSSQGYLASRMGLDEDDYRHRVEMVCAQCVQHDAHLVWYAYAARKPFE</sequence>
<reference evidence="2" key="1">
    <citation type="submission" date="2020-01" db="EMBL/GenBank/DDBJ databases">
        <title>Genome Sequencing of Three Apophysomyces-Like Fungal Strains Confirms a Novel Fungal Genus in the Mucoromycota with divergent Burkholderia-like Endosymbiotic Bacteria.</title>
        <authorList>
            <person name="Stajich J.E."/>
            <person name="Macias A.M."/>
            <person name="Carter-House D."/>
            <person name="Lovett B."/>
            <person name="Kasson L.R."/>
            <person name="Berry K."/>
            <person name="Grigoriev I."/>
            <person name="Chang Y."/>
            <person name="Spatafora J."/>
            <person name="Kasson M.T."/>
        </authorList>
    </citation>
    <scope>NUCLEOTIDE SEQUENCE</scope>
    <source>
        <strain evidence="2">NRRL A-21654</strain>
    </source>
</reference>
<comment type="caution">
    <text evidence="2">The sequence shown here is derived from an EMBL/GenBank/DDBJ whole genome shotgun (WGS) entry which is preliminary data.</text>
</comment>
<dbReference type="AlphaFoldDB" id="A0A8H7BLF6"/>
<dbReference type="CDD" id="cd02440">
    <property type="entry name" value="AdoMet_MTases"/>
    <property type="match status" value="1"/>
</dbReference>
<dbReference type="Pfam" id="PF13649">
    <property type="entry name" value="Methyltransf_25"/>
    <property type="match status" value="1"/>
</dbReference>
<dbReference type="InterPro" id="IPR041698">
    <property type="entry name" value="Methyltransf_25"/>
</dbReference>
<evidence type="ECO:0000313" key="2">
    <source>
        <dbReference type="EMBL" id="KAF7721667.1"/>
    </source>
</evidence>
<dbReference type="OrthoDB" id="2013972at2759"/>
<keyword evidence="3" id="KW-1185">Reference proteome</keyword>
<dbReference type="InterPro" id="IPR029063">
    <property type="entry name" value="SAM-dependent_MTases_sf"/>
</dbReference>
<organism evidence="2 3">
    <name type="scientific">Apophysomyces ossiformis</name>
    <dbReference type="NCBI Taxonomy" id="679940"/>
    <lineage>
        <taxon>Eukaryota</taxon>
        <taxon>Fungi</taxon>
        <taxon>Fungi incertae sedis</taxon>
        <taxon>Mucoromycota</taxon>
        <taxon>Mucoromycotina</taxon>
        <taxon>Mucoromycetes</taxon>
        <taxon>Mucorales</taxon>
        <taxon>Mucorineae</taxon>
        <taxon>Mucoraceae</taxon>
        <taxon>Apophysomyces</taxon>
    </lineage>
</organism>
<protein>
    <recommendedName>
        <fullName evidence="1">Methyltransferase domain-containing protein</fullName>
    </recommendedName>
</protein>
<feature type="domain" description="Methyltransferase" evidence="1">
    <location>
        <begin position="2"/>
        <end position="81"/>
    </location>
</feature>
<gene>
    <name evidence="2" type="ORF">EC973_004317</name>
</gene>
<dbReference type="Proteomes" id="UP000605846">
    <property type="component" value="Unassembled WGS sequence"/>
</dbReference>
<dbReference type="Gene3D" id="3.40.50.150">
    <property type="entry name" value="Vaccinia Virus protein VP39"/>
    <property type="match status" value="1"/>
</dbReference>
<dbReference type="SUPFAM" id="SSF53335">
    <property type="entry name" value="S-adenosyl-L-methionine-dependent methyltransferases"/>
    <property type="match status" value="1"/>
</dbReference>
<proteinExistence type="predicted"/>
<accession>A0A8H7BLF6</accession>
<evidence type="ECO:0000313" key="3">
    <source>
        <dbReference type="Proteomes" id="UP000605846"/>
    </source>
</evidence>
<evidence type="ECO:0000259" key="1">
    <source>
        <dbReference type="Pfam" id="PF13649"/>
    </source>
</evidence>
<dbReference type="EMBL" id="JABAYA010000244">
    <property type="protein sequence ID" value="KAF7721667.1"/>
    <property type="molecule type" value="Genomic_DNA"/>
</dbReference>